<reference evidence="1 2" key="1">
    <citation type="journal article" date="2021" name="Hortic Res">
        <title>The domestication of Cucurbita argyrosperma as revealed by the genome of its wild relative.</title>
        <authorList>
            <person name="Barrera-Redondo J."/>
            <person name="Sanchez-de la Vega G."/>
            <person name="Aguirre-Liguori J.A."/>
            <person name="Castellanos-Morales G."/>
            <person name="Gutierrez-Guerrero Y.T."/>
            <person name="Aguirre-Dugua X."/>
            <person name="Aguirre-Planter E."/>
            <person name="Tenaillon M.I."/>
            <person name="Lira-Saade R."/>
            <person name="Eguiarte L.E."/>
        </authorList>
    </citation>
    <scope>NUCLEOTIDE SEQUENCE [LARGE SCALE GENOMIC DNA]</scope>
    <source>
        <strain evidence="1">JBR-2021</strain>
    </source>
</reference>
<dbReference type="AlphaFoldDB" id="A0AAV6N3V6"/>
<name>A0AAV6N3V6_9ROSI</name>
<keyword evidence="2" id="KW-1185">Reference proteome</keyword>
<sequence>MSVHPALLPAPSAAPSFKRHSVANDAVRRITGGAEVLTNAGCGKFFRYENTRSSSAKLALCGGDKSLLYENGERLGAFTRGMEWNKILDDELSYNFSFGQNKLSLIPIMSCILKKKRIDSYYIEDVKVDGLGNDSGISPISGFTN</sequence>
<evidence type="ECO:0000313" key="2">
    <source>
        <dbReference type="Proteomes" id="UP000685013"/>
    </source>
</evidence>
<comment type="caution">
    <text evidence="1">The sequence shown here is derived from an EMBL/GenBank/DDBJ whole genome shotgun (WGS) entry which is preliminary data.</text>
</comment>
<dbReference type="Proteomes" id="UP000685013">
    <property type="component" value="Chromosome 9"/>
</dbReference>
<feature type="non-terminal residue" evidence="1">
    <location>
        <position position="1"/>
    </location>
</feature>
<evidence type="ECO:0000313" key="1">
    <source>
        <dbReference type="EMBL" id="KAG6591689.1"/>
    </source>
</evidence>
<accession>A0AAV6N3V6</accession>
<gene>
    <name evidence="1" type="ORF">SDJN03_14035</name>
</gene>
<dbReference type="EMBL" id="JAGKQH010000009">
    <property type="protein sequence ID" value="KAG6591689.1"/>
    <property type="molecule type" value="Genomic_DNA"/>
</dbReference>
<protein>
    <submittedName>
        <fullName evidence="1">Uncharacterized protein</fullName>
    </submittedName>
</protein>
<organism evidence="1 2">
    <name type="scientific">Cucurbita argyrosperma subsp. sororia</name>
    <dbReference type="NCBI Taxonomy" id="37648"/>
    <lineage>
        <taxon>Eukaryota</taxon>
        <taxon>Viridiplantae</taxon>
        <taxon>Streptophyta</taxon>
        <taxon>Embryophyta</taxon>
        <taxon>Tracheophyta</taxon>
        <taxon>Spermatophyta</taxon>
        <taxon>Magnoliopsida</taxon>
        <taxon>eudicotyledons</taxon>
        <taxon>Gunneridae</taxon>
        <taxon>Pentapetalae</taxon>
        <taxon>rosids</taxon>
        <taxon>fabids</taxon>
        <taxon>Cucurbitales</taxon>
        <taxon>Cucurbitaceae</taxon>
        <taxon>Cucurbiteae</taxon>
        <taxon>Cucurbita</taxon>
    </lineage>
</organism>
<proteinExistence type="predicted"/>